<organism evidence="2 3">
    <name type="scientific">Sphingomonas chungangi</name>
    <dbReference type="NCBI Taxonomy" id="2683589"/>
    <lineage>
        <taxon>Bacteria</taxon>
        <taxon>Pseudomonadati</taxon>
        <taxon>Pseudomonadota</taxon>
        <taxon>Alphaproteobacteria</taxon>
        <taxon>Sphingomonadales</taxon>
        <taxon>Sphingomonadaceae</taxon>
        <taxon>Sphingomonas</taxon>
    </lineage>
</organism>
<feature type="domain" description="TadE-like" evidence="1">
    <location>
        <begin position="18"/>
        <end position="57"/>
    </location>
</feature>
<gene>
    <name evidence="2" type="ORF">HZF05_19175</name>
</gene>
<name>A0A838LFK2_9SPHN</name>
<reference evidence="2 3" key="1">
    <citation type="submission" date="2020-07" db="EMBL/GenBank/DDBJ databases">
        <authorList>
            <person name="Sun Q."/>
        </authorList>
    </citation>
    <scope>NUCLEOTIDE SEQUENCE [LARGE SCALE GENOMIC DNA]</scope>
    <source>
        <strain evidence="2 3">CGMCC 1.13654</strain>
    </source>
</reference>
<evidence type="ECO:0000313" key="3">
    <source>
        <dbReference type="Proteomes" id="UP000570166"/>
    </source>
</evidence>
<protein>
    <submittedName>
        <fullName evidence="2">Pilus assembly protein</fullName>
    </submittedName>
</protein>
<proteinExistence type="predicted"/>
<evidence type="ECO:0000313" key="2">
    <source>
        <dbReference type="EMBL" id="MBA2936208.1"/>
    </source>
</evidence>
<dbReference type="AlphaFoldDB" id="A0A838LFK2"/>
<dbReference type="Proteomes" id="UP000570166">
    <property type="component" value="Unassembled WGS sequence"/>
</dbReference>
<accession>A0A838LFK2</accession>
<keyword evidence="3" id="KW-1185">Reference proteome</keyword>
<dbReference type="InterPro" id="IPR012495">
    <property type="entry name" value="TadE-like_dom"/>
</dbReference>
<dbReference type="Pfam" id="PF07811">
    <property type="entry name" value="TadE"/>
    <property type="match status" value="1"/>
</dbReference>
<dbReference type="RefSeq" id="WP_160364085.1">
    <property type="nucleotide sequence ID" value="NZ_JACEIB010000027.1"/>
</dbReference>
<comment type="caution">
    <text evidence="2">The sequence shown here is derived from an EMBL/GenBank/DDBJ whole genome shotgun (WGS) entry which is preliminary data.</text>
</comment>
<sequence>MPIRLSRFTTRFRRADRGLALLEFALALPVFLLMALTGAELCNYITVRMRVSQLALQMADNAARMGEGSQLSAKTVSETDINDVFIGGNMQGGALNLRNTGRVILSDLEADPNHAGKYKIMWQRCYGSGTHASKFGTAGTDNLTGIGPAGSQVTTQTDNATMFVEIYLPYKPLLTLGTMIPSTTFDEFASMSVRDRRDLTQIYNNEKATASSC</sequence>
<dbReference type="EMBL" id="JACEIB010000027">
    <property type="protein sequence ID" value="MBA2936208.1"/>
    <property type="molecule type" value="Genomic_DNA"/>
</dbReference>
<evidence type="ECO:0000259" key="1">
    <source>
        <dbReference type="Pfam" id="PF07811"/>
    </source>
</evidence>